<keyword evidence="1" id="KW-0472">Membrane</keyword>
<dbReference type="OrthoDB" id="8374816at2"/>
<evidence type="ECO:0000313" key="2">
    <source>
        <dbReference type="EMBL" id="QEA16757.1"/>
    </source>
</evidence>
<feature type="transmembrane region" description="Helical" evidence="1">
    <location>
        <begin position="7"/>
        <end position="28"/>
    </location>
</feature>
<keyword evidence="1" id="KW-1133">Transmembrane helix</keyword>
<dbReference type="Proteomes" id="UP000321172">
    <property type="component" value="Chromosome"/>
</dbReference>
<dbReference type="AlphaFoldDB" id="A0A5B8S7U7"/>
<evidence type="ECO:0000313" key="3">
    <source>
        <dbReference type="Proteomes" id="UP000321172"/>
    </source>
</evidence>
<accession>A0A5B8S7U7</accession>
<dbReference type="RefSeq" id="WP_147090836.1">
    <property type="nucleotide sequence ID" value="NZ_BAABJD010000002.1"/>
</dbReference>
<protein>
    <recommendedName>
        <fullName evidence="4">DUF3995 domain-containing protein</fullName>
    </recommendedName>
</protein>
<keyword evidence="1" id="KW-0812">Transmembrane</keyword>
<keyword evidence="3" id="KW-1185">Reference proteome</keyword>
<name>A0A5B8S7U7_9SPHN</name>
<dbReference type="KEGG" id="ngf:FRF71_11790"/>
<sequence>METVRNVLRLLYMVLGGLLAFSGFFWALQGAGVIMWPKESFMLADPAWIRNGLITAALGLGLIWVLRGRRA</sequence>
<reference evidence="2 3" key="1">
    <citation type="journal article" date="2013" name="J. Microbiol. Biotechnol.">
        <title>Novosphingobium ginsenosidimutans sp. nov., with the ability to convert ginsenoside.</title>
        <authorList>
            <person name="Kim J.K."/>
            <person name="He D."/>
            <person name="Liu Q.M."/>
            <person name="Park H.Y."/>
            <person name="Jung M.S."/>
            <person name="Yoon M.H."/>
            <person name="Kim S.C."/>
            <person name="Im W.T."/>
        </authorList>
    </citation>
    <scope>NUCLEOTIDE SEQUENCE [LARGE SCALE GENOMIC DNA]</scope>
    <source>
        <strain evidence="2 3">FW-6</strain>
    </source>
</reference>
<feature type="transmembrane region" description="Helical" evidence="1">
    <location>
        <begin position="48"/>
        <end position="66"/>
    </location>
</feature>
<proteinExistence type="predicted"/>
<gene>
    <name evidence="2" type="ORF">FRF71_11790</name>
</gene>
<dbReference type="EMBL" id="CP042345">
    <property type="protein sequence ID" value="QEA16757.1"/>
    <property type="molecule type" value="Genomic_DNA"/>
</dbReference>
<evidence type="ECO:0000256" key="1">
    <source>
        <dbReference type="SAM" id="Phobius"/>
    </source>
</evidence>
<organism evidence="2 3">
    <name type="scientific">Novosphingobium ginsenosidimutans</name>
    <dbReference type="NCBI Taxonomy" id="1176536"/>
    <lineage>
        <taxon>Bacteria</taxon>
        <taxon>Pseudomonadati</taxon>
        <taxon>Pseudomonadota</taxon>
        <taxon>Alphaproteobacteria</taxon>
        <taxon>Sphingomonadales</taxon>
        <taxon>Sphingomonadaceae</taxon>
        <taxon>Novosphingobium</taxon>
    </lineage>
</organism>
<evidence type="ECO:0008006" key="4">
    <source>
        <dbReference type="Google" id="ProtNLM"/>
    </source>
</evidence>